<dbReference type="SUPFAM" id="SSF140453">
    <property type="entry name" value="EsxAB dimer-like"/>
    <property type="match status" value="1"/>
</dbReference>
<gene>
    <name evidence="2" type="ORF">Rhe02_65890</name>
</gene>
<evidence type="ECO:0008006" key="4">
    <source>
        <dbReference type="Google" id="ProtNLM"/>
    </source>
</evidence>
<accession>A0A8J3QEG0</accession>
<name>A0A8J3QEG0_9ACTN</name>
<sequence length="84" mass="9787">MSTSQEFERGAQRLRVEVRRLTDVHHDLRQALAHRVWQGPASERFERSVRRRESEIAEQRDLLDLLARRLEDAAATAARHEATA</sequence>
<dbReference type="Proteomes" id="UP000612899">
    <property type="component" value="Unassembled WGS sequence"/>
</dbReference>
<evidence type="ECO:0000256" key="1">
    <source>
        <dbReference type="SAM" id="Coils"/>
    </source>
</evidence>
<organism evidence="2 3">
    <name type="scientific">Rhizocola hellebori</name>
    <dbReference type="NCBI Taxonomy" id="1392758"/>
    <lineage>
        <taxon>Bacteria</taxon>
        <taxon>Bacillati</taxon>
        <taxon>Actinomycetota</taxon>
        <taxon>Actinomycetes</taxon>
        <taxon>Micromonosporales</taxon>
        <taxon>Micromonosporaceae</taxon>
        <taxon>Rhizocola</taxon>
    </lineage>
</organism>
<keyword evidence="1" id="KW-0175">Coiled coil</keyword>
<protein>
    <recommendedName>
        <fullName evidence="4">WXG100 family type VII secretion target</fullName>
    </recommendedName>
</protein>
<keyword evidence="3" id="KW-1185">Reference proteome</keyword>
<evidence type="ECO:0000313" key="3">
    <source>
        <dbReference type="Proteomes" id="UP000612899"/>
    </source>
</evidence>
<dbReference type="AlphaFoldDB" id="A0A8J3QEG0"/>
<reference evidence="2" key="1">
    <citation type="submission" date="2021-01" db="EMBL/GenBank/DDBJ databases">
        <title>Whole genome shotgun sequence of Rhizocola hellebori NBRC 109834.</title>
        <authorList>
            <person name="Komaki H."/>
            <person name="Tamura T."/>
        </authorList>
    </citation>
    <scope>NUCLEOTIDE SEQUENCE</scope>
    <source>
        <strain evidence="2">NBRC 109834</strain>
    </source>
</reference>
<comment type="caution">
    <text evidence="2">The sequence shown here is derived from an EMBL/GenBank/DDBJ whole genome shotgun (WGS) entry which is preliminary data.</text>
</comment>
<dbReference type="Gene3D" id="1.10.287.1060">
    <property type="entry name" value="ESAT-6-like"/>
    <property type="match status" value="1"/>
</dbReference>
<dbReference type="InterPro" id="IPR036689">
    <property type="entry name" value="ESAT-6-like_sf"/>
</dbReference>
<evidence type="ECO:0000313" key="2">
    <source>
        <dbReference type="EMBL" id="GIH08522.1"/>
    </source>
</evidence>
<proteinExistence type="predicted"/>
<dbReference type="RefSeq" id="WP_203912274.1">
    <property type="nucleotide sequence ID" value="NZ_BONY01000051.1"/>
</dbReference>
<dbReference type="EMBL" id="BONY01000051">
    <property type="protein sequence ID" value="GIH08522.1"/>
    <property type="molecule type" value="Genomic_DNA"/>
</dbReference>
<feature type="coiled-coil region" evidence="1">
    <location>
        <begin position="56"/>
        <end position="83"/>
    </location>
</feature>